<protein>
    <submittedName>
        <fullName evidence="3">Uncharacterized protein</fullName>
    </submittedName>
</protein>
<dbReference type="Proteomes" id="UP000073492">
    <property type="component" value="Unassembled WGS sequence"/>
</dbReference>
<evidence type="ECO:0000313" key="4">
    <source>
        <dbReference type="Proteomes" id="UP000073492"/>
    </source>
</evidence>
<feature type="compositionally biased region" description="Basic and acidic residues" evidence="2">
    <location>
        <begin position="28"/>
        <end position="41"/>
    </location>
</feature>
<accession>A0A139HZI9</accession>
<reference evidence="3 4" key="1">
    <citation type="submission" date="2015-07" db="EMBL/GenBank/DDBJ databases">
        <title>Comparative genomics of the Sigatoka disease complex on banana suggests a link between parallel evolutionary changes in Pseudocercospora fijiensis and Pseudocercospora eumusae and increased virulence on the banana host.</title>
        <authorList>
            <person name="Chang T.-C."/>
            <person name="Salvucci A."/>
            <person name="Crous P.W."/>
            <person name="Stergiopoulos I."/>
        </authorList>
    </citation>
    <scope>NUCLEOTIDE SEQUENCE [LARGE SCALE GENOMIC DNA]</scope>
    <source>
        <strain evidence="3 4">CBS 116634</strain>
    </source>
</reference>
<feature type="compositionally biased region" description="Acidic residues" evidence="2">
    <location>
        <begin position="163"/>
        <end position="192"/>
    </location>
</feature>
<feature type="region of interest" description="Disordered" evidence="2">
    <location>
        <begin position="21"/>
        <end position="92"/>
    </location>
</feature>
<feature type="compositionally biased region" description="Polar residues" evidence="2">
    <location>
        <begin position="55"/>
        <end position="73"/>
    </location>
</feature>
<comment type="caution">
    <text evidence="3">The sequence shown here is derived from an EMBL/GenBank/DDBJ whole genome shotgun (WGS) entry which is preliminary data.</text>
</comment>
<sequence length="483" mass="53130">MESTNCSISQKQLVLDCEDTSSLGSFSDDVRSNSGRSRDLSDYGSESFVPIVRKSSPTQPQLPNIHNPSSNLVIDQDSDSDQNIDPNSLAGDSRTRKLLNRICRKYPPIPPDQVPEMHQILQHTSSTSRTPGQHRSPLHDFGQGKCGGMPSVVATCQSATDFGNDEPANECSGDDADISSTETEEEDGDTDLEDDECAAAGIEDEIGPVGAKEVVRKLSRDNSRLRSEEDEAAMEVGNAERKLGIAKIKDGRDEKKIWKKGNAGYYSANEGCNKIKRAINKLIWTMPQAPEIPRYQIPQRLKPENDVQDSLVKAKSPPDIHHHQAYGTQDQNGGELIRDPVLQQIHDGEISNLLARDTCRQQRTTYQPLPLETHQISVENGADEHTSGTHTATPEGLSSQDTSALSLGTDAKQVFRDGWPAYTHEGKVIYGIKAPRVGDSTQLAPKLFGEQNLGIPVERRPAQPRRPIDDKATNAEIEEWIAK</sequence>
<organism evidence="3 4">
    <name type="scientific">Pseudocercospora musae</name>
    <dbReference type="NCBI Taxonomy" id="113226"/>
    <lineage>
        <taxon>Eukaryota</taxon>
        <taxon>Fungi</taxon>
        <taxon>Dikarya</taxon>
        <taxon>Ascomycota</taxon>
        <taxon>Pezizomycotina</taxon>
        <taxon>Dothideomycetes</taxon>
        <taxon>Dothideomycetidae</taxon>
        <taxon>Mycosphaerellales</taxon>
        <taxon>Mycosphaerellaceae</taxon>
        <taxon>Pseudocercospora</taxon>
    </lineage>
</organism>
<dbReference type="AlphaFoldDB" id="A0A139HZI9"/>
<gene>
    <name evidence="3" type="ORF">AC579_5312</name>
</gene>
<evidence type="ECO:0000256" key="2">
    <source>
        <dbReference type="SAM" id="MobiDB-lite"/>
    </source>
</evidence>
<evidence type="ECO:0000313" key="3">
    <source>
        <dbReference type="EMBL" id="KXT07885.1"/>
    </source>
</evidence>
<feature type="region of interest" description="Disordered" evidence="2">
    <location>
        <begin position="381"/>
        <end position="402"/>
    </location>
</feature>
<name>A0A139HZI9_9PEZI</name>
<evidence type="ECO:0000256" key="1">
    <source>
        <dbReference type="SAM" id="Coils"/>
    </source>
</evidence>
<feature type="coiled-coil region" evidence="1">
    <location>
        <begin position="215"/>
        <end position="242"/>
    </location>
</feature>
<proteinExistence type="predicted"/>
<keyword evidence="4" id="KW-1185">Reference proteome</keyword>
<keyword evidence="1" id="KW-0175">Coiled coil</keyword>
<dbReference type="EMBL" id="LFZO01000517">
    <property type="protein sequence ID" value="KXT07885.1"/>
    <property type="molecule type" value="Genomic_DNA"/>
</dbReference>
<feature type="region of interest" description="Disordered" evidence="2">
    <location>
        <begin position="160"/>
        <end position="192"/>
    </location>
</feature>
<feature type="compositionally biased region" description="Polar residues" evidence="2">
    <location>
        <begin position="388"/>
        <end position="402"/>
    </location>
</feature>